<evidence type="ECO:0000256" key="1">
    <source>
        <dbReference type="HAMAP-Rule" id="MF_00095"/>
    </source>
</evidence>
<dbReference type="Gene3D" id="3.40.1350.60">
    <property type="match status" value="1"/>
</dbReference>
<dbReference type="EMBL" id="QQRQ01000002">
    <property type="protein sequence ID" value="RFT07416.1"/>
    <property type="molecule type" value="Genomic_DNA"/>
</dbReference>
<organism evidence="4 5">
    <name type="scientific">Evtepia gabavorous</name>
    <dbReference type="NCBI Taxonomy" id="2211183"/>
    <lineage>
        <taxon>Bacteria</taxon>
        <taxon>Bacillati</taxon>
        <taxon>Bacillota</taxon>
        <taxon>Clostridia</taxon>
        <taxon>Eubacteriales</taxon>
        <taxon>Evtepia</taxon>
    </lineage>
</organism>
<proteinExistence type="inferred from homology"/>
<protein>
    <recommendedName>
        <fullName evidence="1">Sugar fermentation stimulation protein homolog</fullName>
    </recommendedName>
</protein>
<dbReference type="InterPro" id="IPR005224">
    <property type="entry name" value="SfsA"/>
</dbReference>
<feature type="domain" description="SfsA N-terminal OB" evidence="3">
    <location>
        <begin position="27"/>
        <end position="91"/>
    </location>
</feature>
<feature type="domain" description="Sugar fermentation stimulation protein C-terminal" evidence="2">
    <location>
        <begin position="95"/>
        <end position="229"/>
    </location>
</feature>
<gene>
    <name evidence="1 4" type="primary">sfsA</name>
    <name evidence="4" type="ORF">DV520_01855</name>
</gene>
<dbReference type="Gene3D" id="2.40.50.580">
    <property type="match status" value="1"/>
</dbReference>
<evidence type="ECO:0000313" key="5">
    <source>
        <dbReference type="Proteomes" id="UP000260649"/>
    </source>
</evidence>
<accession>A0A3E2B640</accession>
<dbReference type="GO" id="GO:0003677">
    <property type="term" value="F:DNA binding"/>
    <property type="evidence" value="ECO:0007669"/>
    <property type="project" value="InterPro"/>
</dbReference>
<dbReference type="NCBIfam" id="TIGR00230">
    <property type="entry name" value="sfsA"/>
    <property type="match status" value="1"/>
</dbReference>
<dbReference type="OrthoDB" id="9802365at2"/>
<evidence type="ECO:0000259" key="2">
    <source>
        <dbReference type="Pfam" id="PF03749"/>
    </source>
</evidence>
<name>A0A3E2B640_9FIRM</name>
<dbReference type="Pfam" id="PF17746">
    <property type="entry name" value="SfsA_N"/>
    <property type="match status" value="1"/>
</dbReference>
<dbReference type="PANTHER" id="PTHR30545">
    <property type="entry name" value="SUGAR FERMENTATION STIMULATION PROTEIN A"/>
    <property type="match status" value="1"/>
</dbReference>
<evidence type="ECO:0000259" key="3">
    <source>
        <dbReference type="Pfam" id="PF17746"/>
    </source>
</evidence>
<dbReference type="Pfam" id="PF03749">
    <property type="entry name" value="SfsA"/>
    <property type="match status" value="1"/>
</dbReference>
<comment type="caution">
    <text evidence="4">The sequence shown here is derived from an EMBL/GenBank/DDBJ whole genome shotgun (WGS) entry which is preliminary data.</text>
</comment>
<dbReference type="InterPro" id="IPR040452">
    <property type="entry name" value="SfsA_C"/>
</dbReference>
<evidence type="ECO:0000313" key="4">
    <source>
        <dbReference type="EMBL" id="RFT07416.1"/>
    </source>
</evidence>
<keyword evidence="5" id="KW-1185">Reference proteome</keyword>
<sequence>MSVGHFPPISERRSPLHYPNVTSAVFLSRPNRFVAQVLLEGEVITVHVKNTGRCRELLLPGAQVWLTKSTNPNRKTAYDLIAVQKGARLINMDAQAPNQVFYEWAAAGHFVPQLTLLKPECRHGDSRFDFYWEAGPRKGFVEVKGVTLERDGAAYFPDAPTQRGIKHLHGLTDSLAQGYEGAVCFVIQMEQADFFAPNDHTHPAFGQALRQAAQAGVAVLARCCTVTPDSLTLGEAVPVRLSP</sequence>
<dbReference type="Proteomes" id="UP000260649">
    <property type="component" value="Unassembled WGS sequence"/>
</dbReference>
<comment type="similarity">
    <text evidence="1">Belongs to the SfsA family.</text>
</comment>
<dbReference type="CDD" id="cd22359">
    <property type="entry name" value="SfsA-like_bacterial"/>
    <property type="match status" value="1"/>
</dbReference>
<reference evidence="4 5" key="1">
    <citation type="submission" date="2018-07" db="EMBL/GenBank/DDBJ databases">
        <title>GABA Modulating Bacteria of the Human Gut Microbiota.</title>
        <authorList>
            <person name="Strandwitz P."/>
            <person name="Kim K.H."/>
            <person name="Terekhova D."/>
            <person name="Liu J.K."/>
            <person name="Sharma A."/>
            <person name="Levering J."/>
            <person name="Mcdonald D."/>
            <person name="Dietrich D."/>
            <person name="Ramadhar T.R."/>
            <person name="Lekbua A."/>
            <person name="Mroue N."/>
            <person name="Liston C."/>
            <person name="Stewart E.J."/>
            <person name="Dubin M.J."/>
            <person name="Zengler K."/>
            <person name="Knight R."/>
            <person name="Gilbert J.A."/>
            <person name="Clardy J."/>
            <person name="Lewis K."/>
        </authorList>
    </citation>
    <scope>NUCLEOTIDE SEQUENCE [LARGE SCALE GENOMIC DNA]</scope>
    <source>
        <strain evidence="4 5">KLE1738</strain>
    </source>
</reference>
<dbReference type="AlphaFoldDB" id="A0A3E2B640"/>
<dbReference type="InterPro" id="IPR041465">
    <property type="entry name" value="SfsA_N"/>
</dbReference>
<dbReference type="HAMAP" id="MF_00095">
    <property type="entry name" value="SfsA"/>
    <property type="match status" value="1"/>
</dbReference>
<dbReference type="PANTHER" id="PTHR30545:SF2">
    <property type="entry name" value="SUGAR FERMENTATION STIMULATION PROTEIN A"/>
    <property type="match status" value="1"/>
</dbReference>